<evidence type="ECO:0000259" key="1">
    <source>
        <dbReference type="Pfam" id="PF08722"/>
    </source>
</evidence>
<reference evidence="2 3" key="1">
    <citation type="submission" date="2019-12" db="EMBL/GenBank/DDBJ databases">
        <title>Novel species isolated from a subtropical stream in China.</title>
        <authorList>
            <person name="Lu H."/>
        </authorList>
    </citation>
    <scope>NUCLEOTIDE SEQUENCE [LARGE SCALE GENOMIC DNA]</scope>
    <source>
        <strain evidence="2 3">CY42W</strain>
    </source>
</reference>
<dbReference type="CDD" id="cd22362">
    <property type="entry name" value="TnsA_endonuclease-like"/>
    <property type="match status" value="1"/>
</dbReference>
<keyword evidence="3" id="KW-1185">Reference proteome</keyword>
<gene>
    <name evidence="2" type="ORF">GTP69_11075</name>
</gene>
<feature type="domain" description="TnsA endonuclease N-terminal" evidence="1">
    <location>
        <begin position="70"/>
        <end position="187"/>
    </location>
</feature>
<sequence>MGLRFTLSVLDRFARLGRGTGTYTDYTPWHRVSRADPSSRGRSHLLKWGDRHRELLSDLELVAFFFSTMHPDVTDIREQFPLSIEYRGHELNKYQVGYADLDFPGTLEICKQLDVKHPVVYGSPGVSAEWVMTTDLLLTLKDAHGKWSLLAVSVKPSLPTEGSRSWQLLNIEREYWQRRRVCWLLITPDQYDALVADALKGTFSWAWSETCDQALLNWLTEHELEFDGANLTKILRYAASEGNDREGIRTALWHGIWKGKLLFDLRRGWRPSDPFIRVTSEEFLAHNPIVSGRSAWKV</sequence>
<dbReference type="Pfam" id="PF08722">
    <property type="entry name" value="Tn7_TnsA-like_N"/>
    <property type="match status" value="1"/>
</dbReference>
<dbReference type="InterPro" id="IPR011335">
    <property type="entry name" value="Restrct_endonuc-II-like"/>
</dbReference>
<dbReference type="EMBL" id="WWCT01000007">
    <property type="protein sequence ID" value="MYN26951.1"/>
    <property type="molecule type" value="Genomic_DNA"/>
</dbReference>
<dbReference type="InterPro" id="IPR011856">
    <property type="entry name" value="tRNA_endonuc-like_dom_sf"/>
</dbReference>
<evidence type="ECO:0000313" key="3">
    <source>
        <dbReference type="Proteomes" id="UP000642144"/>
    </source>
</evidence>
<dbReference type="RefSeq" id="WP_161054955.1">
    <property type="nucleotide sequence ID" value="NZ_WWCT01000007.1"/>
</dbReference>
<comment type="caution">
    <text evidence="2">The sequence shown here is derived from an EMBL/GenBank/DDBJ whole genome shotgun (WGS) entry which is preliminary data.</text>
</comment>
<dbReference type="Gene3D" id="3.40.1350.10">
    <property type="match status" value="1"/>
</dbReference>
<accession>A0ABW9VZ24</accession>
<dbReference type="SUPFAM" id="SSF52980">
    <property type="entry name" value="Restriction endonuclease-like"/>
    <property type="match status" value="1"/>
</dbReference>
<dbReference type="Proteomes" id="UP000642144">
    <property type="component" value="Unassembled WGS sequence"/>
</dbReference>
<protein>
    <submittedName>
        <fullName evidence="2">Transposase</fullName>
    </submittedName>
</protein>
<dbReference type="InterPro" id="IPR014833">
    <property type="entry name" value="TnsA_N"/>
</dbReference>
<proteinExistence type="predicted"/>
<organism evidence="2 3">
    <name type="scientific">Duganella levis</name>
    <dbReference type="NCBI Taxonomy" id="2692169"/>
    <lineage>
        <taxon>Bacteria</taxon>
        <taxon>Pseudomonadati</taxon>
        <taxon>Pseudomonadota</taxon>
        <taxon>Betaproteobacteria</taxon>
        <taxon>Burkholderiales</taxon>
        <taxon>Oxalobacteraceae</taxon>
        <taxon>Telluria group</taxon>
        <taxon>Duganella</taxon>
    </lineage>
</organism>
<evidence type="ECO:0000313" key="2">
    <source>
        <dbReference type="EMBL" id="MYN26951.1"/>
    </source>
</evidence>
<name>A0ABW9VZ24_9BURK</name>